<dbReference type="AlphaFoldDB" id="A0A919E9M1"/>
<dbReference type="RefSeq" id="WP_190207774.1">
    <property type="nucleotide sequence ID" value="NZ_BNBI01000017.1"/>
</dbReference>
<proteinExistence type="predicted"/>
<name>A0A919E9M1_9ACTN</name>
<reference evidence="1" key="1">
    <citation type="journal article" date="2014" name="Int. J. Syst. Evol. Microbiol.">
        <title>Complete genome sequence of Corynebacterium casei LMG S-19264T (=DSM 44701T), isolated from a smear-ripened cheese.</title>
        <authorList>
            <consortium name="US DOE Joint Genome Institute (JGI-PGF)"/>
            <person name="Walter F."/>
            <person name="Albersmeier A."/>
            <person name="Kalinowski J."/>
            <person name="Ruckert C."/>
        </authorList>
    </citation>
    <scope>NUCLEOTIDE SEQUENCE</scope>
    <source>
        <strain evidence="1">JCM 4477</strain>
    </source>
</reference>
<protein>
    <submittedName>
        <fullName evidence="1">Uncharacterized protein</fullName>
    </submittedName>
</protein>
<dbReference type="Proteomes" id="UP000630718">
    <property type="component" value="Unassembled WGS sequence"/>
</dbReference>
<sequence length="137" mass="15019">MLWPGTPSTSWRPSGSNGASQATSRLRRLLYLLARHAVLLAWEDAARRLAAADRVEAALDTLKALLGEDVLAVPQYAPSTTLASDWKKARDDSGGLIKHLEDAGRDFPVDDWLHGIARVREKPRLGADGDPERRAAR</sequence>
<accession>A0A919E9M1</accession>
<comment type="caution">
    <text evidence="1">The sequence shown here is derived from an EMBL/GenBank/DDBJ whole genome shotgun (WGS) entry which is preliminary data.</text>
</comment>
<reference evidence="1" key="2">
    <citation type="submission" date="2020-09" db="EMBL/GenBank/DDBJ databases">
        <authorList>
            <person name="Sun Q."/>
            <person name="Ohkuma M."/>
        </authorList>
    </citation>
    <scope>NUCLEOTIDE SEQUENCE</scope>
    <source>
        <strain evidence="1">JCM 4477</strain>
    </source>
</reference>
<dbReference type="EMBL" id="BNBI01000017">
    <property type="protein sequence ID" value="GHF28033.1"/>
    <property type="molecule type" value="Genomic_DNA"/>
</dbReference>
<keyword evidence="2" id="KW-1185">Reference proteome</keyword>
<gene>
    <name evidence="1" type="ORF">GCM10018772_62130</name>
</gene>
<evidence type="ECO:0000313" key="2">
    <source>
        <dbReference type="Proteomes" id="UP000630718"/>
    </source>
</evidence>
<evidence type="ECO:0000313" key="1">
    <source>
        <dbReference type="EMBL" id="GHF28033.1"/>
    </source>
</evidence>
<organism evidence="1 2">
    <name type="scientific">Streptomyces fumanus</name>
    <dbReference type="NCBI Taxonomy" id="67302"/>
    <lineage>
        <taxon>Bacteria</taxon>
        <taxon>Bacillati</taxon>
        <taxon>Actinomycetota</taxon>
        <taxon>Actinomycetes</taxon>
        <taxon>Kitasatosporales</taxon>
        <taxon>Streptomycetaceae</taxon>
        <taxon>Streptomyces</taxon>
    </lineage>
</organism>